<dbReference type="EMBL" id="JBFOLJ010000011">
    <property type="protein sequence ID" value="KAL2496780.1"/>
    <property type="molecule type" value="Genomic_DNA"/>
</dbReference>
<name>A0ABD1S7T0_9LAMI</name>
<protein>
    <submittedName>
        <fullName evidence="1">Uncharacterized protein</fullName>
    </submittedName>
</protein>
<evidence type="ECO:0000313" key="1">
    <source>
        <dbReference type="EMBL" id="KAL2496780.1"/>
    </source>
</evidence>
<accession>A0ABD1S7T0</accession>
<dbReference type="Proteomes" id="UP001604277">
    <property type="component" value="Unassembled WGS sequence"/>
</dbReference>
<dbReference type="AlphaFoldDB" id="A0ABD1S7T0"/>
<keyword evidence="2" id="KW-1185">Reference proteome</keyword>
<sequence>MRLKLDCKRYILEENATEILRLMIRSNSSKWSRPSDIFPSIIFSSPSSKKATRGLACGNLEIGLAFFDTAESVVKSTATTGLLPINESTSNIFINPNDRDLYISGSMRPVAKGDDNFQLRRI</sequence>
<proteinExistence type="predicted"/>
<organism evidence="1 2">
    <name type="scientific">Forsythia ovata</name>
    <dbReference type="NCBI Taxonomy" id="205694"/>
    <lineage>
        <taxon>Eukaryota</taxon>
        <taxon>Viridiplantae</taxon>
        <taxon>Streptophyta</taxon>
        <taxon>Embryophyta</taxon>
        <taxon>Tracheophyta</taxon>
        <taxon>Spermatophyta</taxon>
        <taxon>Magnoliopsida</taxon>
        <taxon>eudicotyledons</taxon>
        <taxon>Gunneridae</taxon>
        <taxon>Pentapetalae</taxon>
        <taxon>asterids</taxon>
        <taxon>lamiids</taxon>
        <taxon>Lamiales</taxon>
        <taxon>Oleaceae</taxon>
        <taxon>Forsythieae</taxon>
        <taxon>Forsythia</taxon>
    </lineage>
</organism>
<comment type="caution">
    <text evidence="1">The sequence shown here is derived from an EMBL/GenBank/DDBJ whole genome shotgun (WGS) entry which is preliminary data.</text>
</comment>
<reference evidence="2" key="1">
    <citation type="submission" date="2024-07" db="EMBL/GenBank/DDBJ databases">
        <title>Two chromosome-level genome assemblies of Korean endemic species Abeliophyllum distichum and Forsythia ovata (Oleaceae).</title>
        <authorList>
            <person name="Jang H."/>
        </authorList>
    </citation>
    <scope>NUCLEOTIDE SEQUENCE [LARGE SCALE GENOMIC DNA]</scope>
</reference>
<evidence type="ECO:0000313" key="2">
    <source>
        <dbReference type="Proteomes" id="UP001604277"/>
    </source>
</evidence>
<gene>
    <name evidence="1" type="ORF">Fot_40537</name>
</gene>